<dbReference type="InterPro" id="IPR002371">
    <property type="entry name" value="FlgK"/>
</dbReference>
<gene>
    <name evidence="10" type="ORF">HNO88_001435</name>
</gene>
<dbReference type="AlphaFoldDB" id="A0A7W7K8Z1"/>
<keyword evidence="10" id="KW-0282">Flagellum</keyword>
<dbReference type="PANTHER" id="PTHR30033">
    <property type="entry name" value="FLAGELLAR HOOK-ASSOCIATED PROTEIN 1"/>
    <property type="match status" value="1"/>
</dbReference>
<dbReference type="GO" id="GO:0005576">
    <property type="term" value="C:extracellular region"/>
    <property type="evidence" value="ECO:0007669"/>
    <property type="project" value="UniProtKB-SubCell"/>
</dbReference>
<dbReference type="InterPro" id="IPR001444">
    <property type="entry name" value="Flag_bb_rod_N"/>
</dbReference>
<evidence type="ECO:0000256" key="1">
    <source>
        <dbReference type="ARBA" id="ARBA00004117"/>
    </source>
</evidence>
<feature type="domain" description="Flagellar basal-body/hook protein C-terminal" evidence="8">
    <location>
        <begin position="406"/>
        <end position="443"/>
    </location>
</feature>
<evidence type="ECO:0000313" key="10">
    <source>
        <dbReference type="EMBL" id="MBB4858121.1"/>
    </source>
</evidence>
<proteinExistence type="inferred from homology"/>
<dbReference type="EMBL" id="JACHLR010000004">
    <property type="protein sequence ID" value="MBB4858121.1"/>
    <property type="molecule type" value="Genomic_DNA"/>
</dbReference>
<protein>
    <recommendedName>
        <fullName evidence="4">Flagellar hook-associated protein 1</fullName>
    </recommendedName>
</protein>
<sequence length="445" mass="44668">MASDLLAIARSGTRAARAALDVTAQNIANASSEGYVRRSVSLSEVSATSTLSGTASISLSGVRVAGIARNADLFRQAEVRRTGSDAARASAEVQGLENIESAVEQSGLYEASVAFEGSLQQLVSDPTDGSLRASALESARTLASTFNVTSKSLDAAGEGLRFEAQDGVDQVNLLAGELARVNARLSRAADASSDQSTLLDQRDSLLQKLSSQVDVTTVFSSDKTVEVRLGGSTGPQLVSGQAVGALAMQTAADGTVGFTLAGTAVAPASGALAGKAQALVQVAETRGKVDAVAAGIIATVNAAQASGVDLAGAAGQPIFSGTKAADIAVVATSGSQIATAPAGAAAGSRDVGNLNALRTALSAANPSGGLDAALFDISSAVAGRTVTRDALISIADSASIALQTQAGVDLDQEAVNLVRYQQAFQASGRIMQVANDLFDTLLGIR</sequence>
<keyword evidence="10" id="KW-0966">Cell projection</keyword>
<name>A0A7W7K8Z1_9SPHN</name>
<keyword evidence="6" id="KW-0975">Bacterial flagellum</keyword>
<dbReference type="Proteomes" id="UP000555448">
    <property type="component" value="Unassembled WGS sequence"/>
</dbReference>
<dbReference type="NCBIfam" id="TIGR02492">
    <property type="entry name" value="flgK_ends"/>
    <property type="match status" value="1"/>
</dbReference>
<dbReference type="Pfam" id="PF22638">
    <property type="entry name" value="FlgK_D1"/>
    <property type="match status" value="1"/>
</dbReference>
<dbReference type="GO" id="GO:0009424">
    <property type="term" value="C:bacterial-type flagellum hook"/>
    <property type="evidence" value="ECO:0007669"/>
    <property type="project" value="InterPro"/>
</dbReference>
<comment type="caution">
    <text evidence="10">The sequence shown here is derived from an EMBL/GenBank/DDBJ whole genome shotgun (WGS) entry which is preliminary data.</text>
</comment>
<dbReference type="Pfam" id="PF06429">
    <property type="entry name" value="Flg_bbr_C"/>
    <property type="match status" value="1"/>
</dbReference>
<dbReference type="GO" id="GO:0044780">
    <property type="term" value="P:bacterial-type flagellum assembly"/>
    <property type="evidence" value="ECO:0007669"/>
    <property type="project" value="InterPro"/>
</dbReference>
<evidence type="ECO:0000256" key="4">
    <source>
        <dbReference type="ARBA" id="ARBA00016244"/>
    </source>
</evidence>
<dbReference type="Pfam" id="PF00460">
    <property type="entry name" value="Flg_bb_rod"/>
    <property type="match status" value="1"/>
</dbReference>
<accession>A0A7W7K8Z1</accession>
<evidence type="ECO:0000256" key="3">
    <source>
        <dbReference type="ARBA" id="ARBA00009677"/>
    </source>
</evidence>
<evidence type="ECO:0000259" key="9">
    <source>
        <dbReference type="Pfam" id="PF22638"/>
    </source>
</evidence>
<evidence type="ECO:0000259" key="8">
    <source>
        <dbReference type="Pfam" id="PF06429"/>
    </source>
</evidence>
<keyword evidence="11" id="KW-1185">Reference proteome</keyword>
<evidence type="ECO:0000256" key="2">
    <source>
        <dbReference type="ARBA" id="ARBA00004613"/>
    </source>
</evidence>
<feature type="domain" description="Flagellar hook-associated protein FlgK helical" evidence="9">
    <location>
        <begin position="96"/>
        <end position="319"/>
    </location>
</feature>
<dbReference type="GO" id="GO:0009425">
    <property type="term" value="C:bacterial-type flagellum basal body"/>
    <property type="evidence" value="ECO:0007669"/>
    <property type="project" value="UniProtKB-SubCell"/>
</dbReference>
<dbReference type="GO" id="GO:0005198">
    <property type="term" value="F:structural molecule activity"/>
    <property type="evidence" value="ECO:0007669"/>
    <property type="project" value="InterPro"/>
</dbReference>
<dbReference type="InterPro" id="IPR053927">
    <property type="entry name" value="FlgK_helical"/>
</dbReference>
<dbReference type="SUPFAM" id="SSF64518">
    <property type="entry name" value="Phase 1 flagellin"/>
    <property type="match status" value="1"/>
</dbReference>
<comment type="subcellular location">
    <subcellularLocation>
        <location evidence="1">Bacterial flagellum basal body</location>
    </subcellularLocation>
    <subcellularLocation>
        <location evidence="2">Secreted</location>
    </subcellularLocation>
</comment>
<reference evidence="10 11" key="1">
    <citation type="submission" date="2020-08" db="EMBL/GenBank/DDBJ databases">
        <title>Functional genomics of gut bacteria from endangered species of beetles.</title>
        <authorList>
            <person name="Carlos-Shanley C."/>
        </authorList>
    </citation>
    <scope>NUCLEOTIDE SEQUENCE [LARGE SCALE GENOMIC DNA]</scope>
    <source>
        <strain evidence="10 11">S00245</strain>
    </source>
</reference>
<organism evidence="10 11">
    <name type="scientific">Novosphingobium chloroacetimidivorans</name>
    <dbReference type="NCBI Taxonomy" id="1428314"/>
    <lineage>
        <taxon>Bacteria</taxon>
        <taxon>Pseudomonadati</taxon>
        <taxon>Pseudomonadota</taxon>
        <taxon>Alphaproteobacteria</taxon>
        <taxon>Sphingomonadales</taxon>
        <taxon>Sphingomonadaceae</taxon>
        <taxon>Novosphingobium</taxon>
    </lineage>
</organism>
<dbReference type="InterPro" id="IPR010930">
    <property type="entry name" value="Flg_bb/hook_C_dom"/>
</dbReference>
<evidence type="ECO:0000256" key="5">
    <source>
        <dbReference type="ARBA" id="ARBA00022525"/>
    </source>
</evidence>
<evidence type="ECO:0000256" key="6">
    <source>
        <dbReference type="ARBA" id="ARBA00023143"/>
    </source>
</evidence>
<feature type="domain" description="Flagellar basal body rod protein N-terminal" evidence="7">
    <location>
        <begin position="8"/>
        <end position="35"/>
    </location>
</feature>
<keyword evidence="5" id="KW-0964">Secreted</keyword>
<dbReference type="RefSeq" id="WP_184243468.1">
    <property type="nucleotide sequence ID" value="NZ_JACHLR010000004.1"/>
</dbReference>
<evidence type="ECO:0000259" key="7">
    <source>
        <dbReference type="Pfam" id="PF00460"/>
    </source>
</evidence>
<keyword evidence="10" id="KW-0969">Cilium</keyword>
<evidence type="ECO:0000313" key="11">
    <source>
        <dbReference type="Proteomes" id="UP000555448"/>
    </source>
</evidence>
<comment type="similarity">
    <text evidence="3">Belongs to the flagella basal body rod proteins family.</text>
</comment>